<name>A0ABU0RLR1_9ACTN</name>
<accession>A0ABU0RLR1</accession>
<reference evidence="2 3" key="1">
    <citation type="submission" date="2023-07" db="EMBL/GenBank/DDBJ databases">
        <title>Comparative genomics of wheat-associated soil bacteria to identify genetic determinants of phenazine resistance.</title>
        <authorList>
            <person name="Mouncey N."/>
        </authorList>
    </citation>
    <scope>NUCLEOTIDE SEQUENCE [LARGE SCALE GENOMIC DNA]</scope>
    <source>
        <strain evidence="2 3">W2I16</strain>
    </source>
</reference>
<sequence>MRSRTRGIRFLVAAGATTTLALGLGTGSAAAAGQSTTVVPCSSGFVCLVSTDGMRTVNVRQGAAASFSPSMEAAEITNRTSIWYCVAGTHNRAVPPGDTLFGIDGIIVRQLFPSPSGTCPA</sequence>
<evidence type="ECO:0008006" key="4">
    <source>
        <dbReference type="Google" id="ProtNLM"/>
    </source>
</evidence>
<evidence type="ECO:0000313" key="2">
    <source>
        <dbReference type="EMBL" id="MDQ0932102.1"/>
    </source>
</evidence>
<feature type="signal peptide" evidence="1">
    <location>
        <begin position="1"/>
        <end position="31"/>
    </location>
</feature>
<gene>
    <name evidence="2" type="ORF">QFZ49_002032</name>
</gene>
<keyword evidence="1" id="KW-0732">Signal</keyword>
<dbReference type="RefSeq" id="WP_307626136.1">
    <property type="nucleotide sequence ID" value="NZ_JAUSZS010000003.1"/>
</dbReference>
<feature type="chain" id="PRO_5045842432" description="Peptidase inhibitor family I36" evidence="1">
    <location>
        <begin position="32"/>
        <end position="121"/>
    </location>
</feature>
<proteinExistence type="predicted"/>
<dbReference type="EMBL" id="JAUSZS010000003">
    <property type="protein sequence ID" value="MDQ0932102.1"/>
    <property type="molecule type" value="Genomic_DNA"/>
</dbReference>
<evidence type="ECO:0000256" key="1">
    <source>
        <dbReference type="SAM" id="SignalP"/>
    </source>
</evidence>
<keyword evidence="3" id="KW-1185">Reference proteome</keyword>
<protein>
    <recommendedName>
        <fullName evidence="4">Peptidase inhibitor family I36</fullName>
    </recommendedName>
</protein>
<organism evidence="2 3">
    <name type="scientific">Streptomyces turgidiscabies</name>
    <dbReference type="NCBI Taxonomy" id="85558"/>
    <lineage>
        <taxon>Bacteria</taxon>
        <taxon>Bacillati</taxon>
        <taxon>Actinomycetota</taxon>
        <taxon>Actinomycetes</taxon>
        <taxon>Kitasatosporales</taxon>
        <taxon>Streptomycetaceae</taxon>
        <taxon>Streptomyces</taxon>
    </lineage>
</organism>
<dbReference type="Proteomes" id="UP001223072">
    <property type="component" value="Unassembled WGS sequence"/>
</dbReference>
<evidence type="ECO:0000313" key="3">
    <source>
        <dbReference type="Proteomes" id="UP001223072"/>
    </source>
</evidence>
<comment type="caution">
    <text evidence="2">The sequence shown here is derived from an EMBL/GenBank/DDBJ whole genome shotgun (WGS) entry which is preliminary data.</text>
</comment>